<dbReference type="InterPro" id="IPR006171">
    <property type="entry name" value="TOPRIM_dom"/>
</dbReference>
<evidence type="ECO:0000313" key="4">
    <source>
        <dbReference type="EMBL" id="PNU05820.1"/>
    </source>
</evidence>
<accession>A0A2K2G450</accession>
<dbReference type="AlphaFoldDB" id="A0A2K2G450"/>
<feature type="region of interest" description="Disordered" evidence="1">
    <location>
        <begin position="107"/>
        <end position="143"/>
    </location>
</feature>
<proteinExistence type="predicted"/>
<comment type="caution">
    <text evidence="4">The sequence shown here is derived from an EMBL/GenBank/DDBJ whole genome shotgun (WGS) entry which is preliminary data.</text>
</comment>
<feature type="compositionally biased region" description="Basic and acidic residues" evidence="1">
    <location>
        <begin position="118"/>
        <end position="143"/>
    </location>
</feature>
<gene>
    <name evidence="4" type="ORF">A8V01_14745</name>
</gene>
<evidence type="ECO:0000259" key="2">
    <source>
        <dbReference type="Pfam" id="PF13362"/>
    </source>
</evidence>
<keyword evidence="5" id="KW-1185">Reference proteome</keyword>
<dbReference type="RefSeq" id="WP_103095026.1">
    <property type="nucleotide sequence ID" value="NZ_LYMM01000022.1"/>
</dbReference>
<dbReference type="InterPro" id="IPR055570">
    <property type="entry name" value="DUF7146"/>
</dbReference>
<feature type="domain" description="Toprim" evidence="2">
    <location>
        <begin position="269"/>
        <end position="363"/>
    </location>
</feature>
<evidence type="ECO:0000259" key="3">
    <source>
        <dbReference type="Pfam" id="PF23639"/>
    </source>
</evidence>
<feature type="domain" description="DUF7146" evidence="3">
    <location>
        <begin position="145"/>
        <end position="249"/>
    </location>
</feature>
<dbReference type="Proteomes" id="UP000236327">
    <property type="component" value="Unassembled WGS sequence"/>
</dbReference>
<dbReference type="Pfam" id="PF23639">
    <property type="entry name" value="DUF7146"/>
    <property type="match status" value="1"/>
</dbReference>
<reference evidence="4 5" key="1">
    <citation type="submission" date="2016-05" db="EMBL/GenBank/DDBJ databases">
        <title>Complete genome sequence of Novosphingobium guangzhouense SA925(T).</title>
        <authorList>
            <person name="Sha S."/>
        </authorList>
    </citation>
    <scope>NUCLEOTIDE SEQUENCE [LARGE SCALE GENOMIC DNA]</scope>
    <source>
        <strain evidence="4 5">SA925</strain>
    </source>
</reference>
<organism evidence="4 5">
    <name type="scientific">Novosphingobium guangzhouense</name>
    <dbReference type="NCBI Taxonomy" id="1850347"/>
    <lineage>
        <taxon>Bacteria</taxon>
        <taxon>Pseudomonadati</taxon>
        <taxon>Pseudomonadota</taxon>
        <taxon>Alphaproteobacteria</taxon>
        <taxon>Sphingomonadales</taxon>
        <taxon>Sphingomonadaceae</taxon>
        <taxon>Novosphingobium</taxon>
    </lineage>
</organism>
<dbReference type="OrthoDB" id="9811157at2"/>
<evidence type="ECO:0000256" key="1">
    <source>
        <dbReference type="SAM" id="MobiDB-lite"/>
    </source>
</evidence>
<dbReference type="EMBL" id="LYMM01000022">
    <property type="protein sequence ID" value="PNU05820.1"/>
    <property type="molecule type" value="Genomic_DNA"/>
</dbReference>
<name>A0A2K2G450_9SPHN</name>
<evidence type="ECO:0000313" key="5">
    <source>
        <dbReference type="Proteomes" id="UP000236327"/>
    </source>
</evidence>
<sequence length="377" mass="41272">MAVYSVPEIADKINALARELAQELLPNGHFNPNRTRWFFSGIPDTGNGSSAYVELAGAKRGKWFDYGNAAPGEDKGDMLDLLQLKLGLVDKRAAIEEAKIRLGIQDDWKPGKPAQLSPEERTRRAEEARERAAAREAEADKDRQAKARGAKSLFLKGGPIAGSPPEAYLHGRAIDGGAKWPGALRYHPEVWNRAAGCKVPAMLAAIYRADGEQVGTHRTYLQNDRERGWCKFDCGDAKMVLGNMWGGFIPIHKGASGRSMANAVAGEPVYVTEGIEDALVVRMMKPDARIVAAISLGNIGAIVLPGAIERLVIVADRDTNAKAQEQLERSIAQQQARGLDVRLVMPPAHWGGEPVKDMNDWLVAWLKGERRRREAMA</sequence>
<dbReference type="Pfam" id="PF13362">
    <property type="entry name" value="Toprim_3"/>
    <property type="match status" value="1"/>
</dbReference>
<protein>
    <submittedName>
        <fullName evidence="4">Uncharacterized protein</fullName>
    </submittedName>
</protein>